<dbReference type="InterPro" id="IPR027843">
    <property type="entry name" value="DUF4440"/>
</dbReference>
<dbReference type="Pfam" id="PF14534">
    <property type="entry name" value="DUF4440"/>
    <property type="match status" value="1"/>
</dbReference>
<dbReference type="Proteomes" id="UP000094936">
    <property type="component" value="Unassembled WGS sequence"/>
</dbReference>
<dbReference type="STRING" id="1080227.A8L45_13800"/>
<evidence type="ECO:0000259" key="1">
    <source>
        <dbReference type="Pfam" id="PF14534"/>
    </source>
</evidence>
<dbReference type="InterPro" id="IPR032710">
    <property type="entry name" value="NTF2-like_dom_sf"/>
</dbReference>
<dbReference type="EMBL" id="LYBM01000025">
    <property type="protein sequence ID" value="ODA32261.1"/>
    <property type="molecule type" value="Genomic_DNA"/>
</dbReference>
<gene>
    <name evidence="2" type="ORF">A8L45_13800</name>
</gene>
<organism evidence="2 3">
    <name type="scientific">Veronia pacifica</name>
    <dbReference type="NCBI Taxonomy" id="1080227"/>
    <lineage>
        <taxon>Bacteria</taxon>
        <taxon>Pseudomonadati</taxon>
        <taxon>Pseudomonadota</taxon>
        <taxon>Gammaproteobacteria</taxon>
        <taxon>Vibrionales</taxon>
        <taxon>Vibrionaceae</taxon>
        <taxon>Veronia</taxon>
    </lineage>
</organism>
<dbReference type="RefSeq" id="WP_068903249.1">
    <property type="nucleotide sequence ID" value="NZ_JBHUIF010000016.1"/>
</dbReference>
<evidence type="ECO:0000313" key="3">
    <source>
        <dbReference type="Proteomes" id="UP000094936"/>
    </source>
</evidence>
<dbReference type="AlphaFoldDB" id="A0A1C3EGB7"/>
<keyword evidence="3" id="KW-1185">Reference proteome</keyword>
<protein>
    <recommendedName>
        <fullName evidence="1">DUF4440 domain-containing protein</fullName>
    </recommendedName>
</protein>
<sequence>MNNVKKQILDKELALHTFKVRSDRKALKNLLTDDFREIGASGAYFGMSEVLERLPTEQNFECHTQDLSFRPITLDVIQVVYRAFIKSNTSEEEAYSYRTSIWRKEGDNWRMCFHQGTKVAPFELSSQTNC</sequence>
<feature type="domain" description="DUF4440" evidence="1">
    <location>
        <begin position="8"/>
        <end position="111"/>
    </location>
</feature>
<dbReference type="Gene3D" id="3.10.450.50">
    <property type="match status" value="1"/>
</dbReference>
<dbReference type="OrthoDB" id="121974at2"/>
<proteinExistence type="predicted"/>
<dbReference type="SUPFAM" id="SSF54427">
    <property type="entry name" value="NTF2-like"/>
    <property type="match status" value="1"/>
</dbReference>
<accession>A0A1C3EGB7</accession>
<evidence type="ECO:0000313" key="2">
    <source>
        <dbReference type="EMBL" id="ODA32261.1"/>
    </source>
</evidence>
<comment type="caution">
    <text evidence="2">The sequence shown here is derived from an EMBL/GenBank/DDBJ whole genome shotgun (WGS) entry which is preliminary data.</text>
</comment>
<name>A0A1C3EGB7_9GAMM</name>
<reference evidence="2 3" key="1">
    <citation type="submission" date="2016-05" db="EMBL/GenBank/DDBJ databases">
        <title>Genomic Taxonomy of the Vibrionaceae.</title>
        <authorList>
            <person name="Gomez-Gil B."/>
            <person name="Enciso-Ibarra J."/>
        </authorList>
    </citation>
    <scope>NUCLEOTIDE SEQUENCE [LARGE SCALE GENOMIC DNA]</scope>
    <source>
        <strain evidence="2 3">CAIM 1920</strain>
    </source>
</reference>